<protein>
    <recommendedName>
        <fullName evidence="4">Reverse transcriptase</fullName>
    </recommendedName>
</protein>
<dbReference type="Proteomes" id="UP001221898">
    <property type="component" value="Unassembled WGS sequence"/>
</dbReference>
<gene>
    <name evidence="2" type="ORF">AAFF_G00390680</name>
</gene>
<reference evidence="2" key="1">
    <citation type="journal article" date="2023" name="Science">
        <title>Genome structures resolve the early diversification of teleost fishes.</title>
        <authorList>
            <person name="Parey E."/>
            <person name="Louis A."/>
            <person name="Montfort J."/>
            <person name="Bouchez O."/>
            <person name="Roques C."/>
            <person name="Iampietro C."/>
            <person name="Lluch J."/>
            <person name="Castinel A."/>
            <person name="Donnadieu C."/>
            <person name="Desvignes T."/>
            <person name="Floi Bucao C."/>
            <person name="Jouanno E."/>
            <person name="Wen M."/>
            <person name="Mejri S."/>
            <person name="Dirks R."/>
            <person name="Jansen H."/>
            <person name="Henkel C."/>
            <person name="Chen W.J."/>
            <person name="Zahm M."/>
            <person name="Cabau C."/>
            <person name="Klopp C."/>
            <person name="Thompson A.W."/>
            <person name="Robinson-Rechavi M."/>
            <person name="Braasch I."/>
            <person name="Lecointre G."/>
            <person name="Bobe J."/>
            <person name="Postlethwait J.H."/>
            <person name="Berthelot C."/>
            <person name="Roest Crollius H."/>
            <person name="Guiguen Y."/>
        </authorList>
    </citation>
    <scope>NUCLEOTIDE SEQUENCE</scope>
    <source>
        <strain evidence="2">NC1722</strain>
    </source>
</reference>
<organism evidence="2 3">
    <name type="scientific">Aldrovandia affinis</name>
    <dbReference type="NCBI Taxonomy" id="143900"/>
    <lineage>
        <taxon>Eukaryota</taxon>
        <taxon>Metazoa</taxon>
        <taxon>Chordata</taxon>
        <taxon>Craniata</taxon>
        <taxon>Vertebrata</taxon>
        <taxon>Euteleostomi</taxon>
        <taxon>Actinopterygii</taxon>
        <taxon>Neopterygii</taxon>
        <taxon>Teleostei</taxon>
        <taxon>Notacanthiformes</taxon>
        <taxon>Halosauridae</taxon>
        <taxon>Aldrovandia</taxon>
    </lineage>
</organism>
<name>A0AAD7R3Z2_9TELE</name>
<proteinExistence type="predicted"/>
<keyword evidence="3" id="KW-1185">Reference proteome</keyword>
<dbReference type="EMBL" id="JAINUG010000730">
    <property type="protein sequence ID" value="KAJ8362199.1"/>
    <property type="molecule type" value="Genomic_DNA"/>
</dbReference>
<feature type="transmembrane region" description="Helical" evidence="1">
    <location>
        <begin position="85"/>
        <end position="103"/>
    </location>
</feature>
<keyword evidence="1" id="KW-0472">Membrane</keyword>
<dbReference type="AlphaFoldDB" id="A0AAD7R3Z2"/>
<evidence type="ECO:0000256" key="1">
    <source>
        <dbReference type="SAM" id="Phobius"/>
    </source>
</evidence>
<accession>A0AAD7R3Z2</accession>
<keyword evidence="1" id="KW-0812">Transmembrane</keyword>
<evidence type="ECO:0000313" key="2">
    <source>
        <dbReference type="EMBL" id="KAJ8362199.1"/>
    </source>
</evidence>
<sequence>MEPFAGLVCQDPGVDDVRLPGAAGVILKIQQYADDTMLFGLSVRSLGRIRPTFLGQERAPDVAQNWEARVGLVCSRLGVWSRWRLLLTGKVVVIRSVLLLLLLDLAYVFPVPAHAKLALMRAVFRFLWGGRYVRRELMYTPVAGVGGGVSRGYR</sequence>
<evidence type="ECO:0000313" key="3">
    <source>
        <dbReference type="Proteomes" id="UP001221898"/>
    </source>
</evidence>
<evidence type="ECO:0008006" key="4">
    <source>
        <dbReference type="Google" id="ProtNLM"/>
    </source>
</evidence>
<keyword evidence="1" id="KW-1133">Transmembrane helix</keyword>
<comment type="caution">
    <text evidence="2">The sequence shown here is derived from an EMBL/GenBank/DDBJ whole genome shotgun (WGS) entry which is preliminary data.</text>
</comment>